<comment type="subunit">
    <text evidence="10">Homodimer.</text>
</comment>
<keyword evidence="8 10" id="KW-0630">Potassium</keyword>
<keyword evidence="3 10" id="KW-0479">Metal-binding</keyword>
<dbReference type="Gene3D" id="3.40.1190.20">
    <property type="match status" value="1"/>
</dbReference>
<dbReference type="PANTHER" id="PTHR10584:SF166">
    <property type="entry name" value="RIBOKINASE"/>
    <property type="match status" value="1"/>
</dbReference>
<comment type="cofactor">
    <cofactor evidence="10">
        <name>Mg(2+)</name>
        <dbReference type="ChEBI" id="CHEBI:18420"/>
    </cofactor>
    <text evidence="10">Requires a divalent cation, most likely magnesium in vivo, as an electrophilic catalyst to aid phosphoryl group transfer. It is the chelate of the metal and the nucleotide that is the actual substrate.</text>
</comment>
<dbReference type="InterPro" id="IPR011611">
    <property type="entry name" value="PfkB_dom"/>
</dbReference>
<keyword evidence="9 10" id="KW-0119">Carbohydrate metabolism</keyword>
<dbReference type="Pfam" id="PF00294">
    <property type="entry name" value="PfkB"/>
    <property type="match status" value="1"/>
</dbReference>
<proteinExistence type="inferred from homology"/>
<dbReference type="GO" id="GO:0046872">
    <property type="term" value="F:metal ion binding"/>
    <property type="evidence" value="ECO:0007669"/>
    <property type="project" value="UniProtKB-KW"/>
</dbReference>
<comment type="caution">
    <text evidence="13">The sequence shown here is derived from an EMBL/GenBank/DDBJ whole genome shotgun (WGS) entry which is preliminary data.</text>
</comment>
<sequence>MDKHGILVIGSSNTDMTVRTERLPLPGETVLGGEFTMGAGGKGANQAVAAKRLGGDVTFVCKVGRDLFGENSVKTYSKEGIDTSHIMYSEKPSGIALINVDANAENSISVASGANIDFTPEDIRGLEDIIRKASILLLQLEIPAAAVSEAARIASESGTYVVLNPAPACSLPEETYRHVSLLIPNETEMSQISGIDVHDCKSAEEAAKEMLRRGTGSVIVTLGAKGSLLCRDGKTDFIPSRKVQATDTTAAGDTYCGALCVALSEGKSLEDAARFATAASSIAVTRHGAQESIPAREEVEHVMSGTEQ</sequence>
<evidence type="ECO:0000256" key="9">
    <source>
        <dbReference type="ARBA" id="ARBA00023277"/>
    </source>
</evidence>
<dbReference type="Proteomes" id="UP000823750">
    <property type="component" value="Unassembled WGS sequence"/>
</dbReference>
<feature type="binding site" evidence="10">
    <location>
        <position position="185"/>
    </location>
    <ligand>
        <name>ATP</name>
        <dbReference type="ChEBI" id="CHEBI:30616"/>
    </ligand>
</feature>
<dbReference type="NCBIfam" id="NF008353">
    <property type="entry name" value="PRK11142.1"/>
    <property type="match status" value="1"/>
</dbReference>
<comment type="similarity">
    <text evidence="10">Belongs to the carbohydrate kinase PfkB family. Ribokinase subfamily.</text>
</comment>
<feature type="binding site" evidence="10">
    <location>
        <begin position="252"/>
        <end position="253"/>
    </location>
    <ligand>
        <name>ATP</name>
        <dbReference type="ChEBI" id="CHEBI:30616"/>
    </ligand>
</feature>
<comment type="function">
    <text evidence="10">Catalyzes the phosphorylation of ribose at O-5 in a reaction requiring ATP and magnesium. The resulting D-ribose-5-phosphate can then be used either for sythesis of nucleotides, histidine, and tryptophan, or as a component of the pentose phosphate pathway.</text>
</comment>
<evidence type="ECO:0000256" key="8">
    <source>
        <dbReference type="ARBA" id="ARBA00022958"/>
    </source>
</evidence>
<feature type="binding site" evidence="10">
    <location>
        <position position="249"/>
    </location>
    <ligand>
        <name>K(+)</name>
        <dbReference type="ChEBI" id="CHEBI:29103"/>
    </ligand>
</feature>
<reference evidence="13" key="1">
    <citation type="submission" date="2020-10" db="EMBL/GenBank/DDBJ databases">
        <authorList>
            <person name="Gilroy R."/>
        </authorList>
    </citation>
    <scope>NUCLEOTIDE SEQUENCE</scope>
    <source>
        <strain evidence="13">B2-16538</strain>
    </source>
</reference>
<comment type="pathway">
    <text evidence="10">Carbohydrate metabolism; D-ribose degradation; D-ribose 5-phosphate from beta-D-ribopyranose: step 2/2.</text>
</comment>
<dbReference type="GO" id="GO:0005524">
    <property type="term" value="F:ATP binding"/>
    <property type="evidence" value="ECO:0007669"/>
    <property type="project" value="UniProtKB-UniRule"/>
</dbReference>
<evidence type="ECO:0000256" key="1">
    <source>
        <dbReference type="ARBA" id="ARBA00022490"/>
    </source>
</evidence>
<protein>
    <recommendedName>
        <fullName evidence="10 11">Ribokinase</fullName>
        <shortName evidence="10">RK</shortName>
        <ecNumber evidence="10 11">2.7.1.15</ecNumber>
    </recommendedName>
</protein>
<comment type="subcellular location">
    <subcellularLocation>
        <location evidence="10">Cytoplasm</location>
    </subcellularLocation>
</comment>
<dbReference type="SUPFAM" id="SSF53613">
    <property type="entry name" value="Ribokinase-like"/>
    <property type="match status" value="1"/>
</dbReference>
<evidence type="ECO:0000256" key="6">
    <source>
        <dbReference type="ARBA" id="ARBA00022840"/>
    </source>
</evidence>
<evidence type="ECO:0000259" key="12">
    <source>
        <dbReference type="Pfam" id="PF00294"/>
    </source>
</evidence>
<dbReference type="GO" id="GO:0004747">
    <property type="term" value="F:ribokinase activity"/>
    <property type="evidence" value="ECO:0007669"/>
    <property type="project" value="UniProtKB-UniRule"/>
</dbReference>
<feature type="binding site" evidence="10">
    <location>
        <begin position="221"/>
        <end position="226"/>
    </location>
    <ligand>
        <name>ATP</name>
        <dbReference type="ChEBI" id="CHEBI:30616"/>
    </ligand>
</feature>
<comment type="caution">
    <text evidence="10">Lacks conserved residue(s) required for the propagation of feature annotation.</text>
</comment>
<evidence type="ECO:0000256" key="4">
    <source>
        <dbReference type="ARBA" id="ARBA00022741"/>
    </source>
</evidence>
<comment type="activity regulation">
    <text evidence="10">Activated by a monovalent cation that binds near, but not in, the active site. The most likely occupant of the site in vivo is potassium. Ion binding induces a conformational change that may alter substrate affinity.</text>
</comment>
<keyword evidence="4 10" id="KW-0547">Nucleotide-binding</keyword>
<feature type="binding site" evidence="10">
    <location>
        <position position="292"/>
    </location>
    <ligand>
        <name>K(+)</name>
        <dbReference type="ChEBI" id="CHEBI:29103"/>
    </ligand>
</feature>
<accession>A0A9D9J161</accession>
<dbReference type="InterPro" id="IPR011877">
    <property type="entry name" value="Ribokinase"/>
</dbReference>
<evidence type="ECO:0000313" key="14">
    <source>
        <dbReference type="Proteomes" id="UP000823750"/>
    </source>
</evidence>
<keyword evidence="6 10" id="KW-0067">ATP-binding</keyword>
<keyword evidence="1 10" id="KW-0963">Cytoplasm</keyword>
<dbReference type="EC" id="2.7.1.15" evidence="10 11"/>
<evidence type="ECO:0000256" key="7">
    <source>
        <dbReference type="ARBA" id="ARBA00022842"/>
    </source>
</evidence>
<evidence type="ECO:0000256" key="2">
    <source>
        <dbReference type="ARBA" id="ARBA00022679"/>
    </source>
</evidence>
<dbReference type="NCBIfam" id="TIGR02152">
    <property type="entry name" value="D_ribokin_bact"/>
    <property type="match status" value="1"/>
</dbReference>
<keyword evidence="7 10" id="KW-0460">Magnesium</keyword>
<feature type="binding site" evidence="10">
    <location>
        <position position="253"/>
    </location>
    <ligand>
        <name>substrate</name>
    </ligand>
</feature>
<feature type="binding site" evidence="10">
    <location>
        <position position="283"/>
    </location>
    <ligand>
        <name>K(+)</name>
        <dbReference type="ChEBI" id="CHEBI:29103"/>
    </ligand>
</feature>
<dbReference type="EMBL" id="JADILX010000037">
    <property type="protein sequence ID" value="MBO8485213.1"/>
    <property type="molecule type" value="Genomic_DNA"/>
</dbReference>
<dbReference type="PRINTS" id="PR00990">
    <property type="entry name" value="RIBOKINASE"/>
</dbReference>
<comment type="catalytic activity">
    <reaction evidence="10">
        <text>D-ribose + ATP = D-ribose 5-phosphate + ADP + H(+)</text>
        <dbReference type="Rhea" id="RHEA:13697"/>
        <dbReference type="ChEBI" id="CHEBI:15378"/>
        <dbReference type="ChEBI" id="CHEBI:30616"/>
        <dbReference type="ChEBI" id="CHEBI:47013"/>
        <dbReference type="ChEBI" id="CHEBI:78346"/>
        <dbReference type="ChEBI" id="CHEBI:456216"/>
        <dbReference type="EC" id="2.7.1.15"/>
    </reaction>
</comment>
<evidence type="ECO:0000256" key="5">
    <source>
        <dbReference type="ARBA" id="ARBA00022777"/>
    </source>
</evidence>
<dbReference type="GO" id="GO:0019303">
    <property type="term" value="P:D-ribose catabolic process"/>
    <property type="evidence" value="ECO:0007669"/>
    <property type="project" value="UniProtKB-UniRule"/>
</dbReference>
<dbReference type="CDD" id="cd01174">
    <property type="entry name" value="ribokinase"/>
    <property type="match status" value="1"/>
</dbReference>
<dbReference type="InterPro" id="IPR029056">
    <property type="entry name" value="Ribokinase-like"/>
</dbReference>
<evidence type="ECO:0000256" key="11">
    <source>
        <dbReference type="NCBIfam" id="TIGR02152"/>
    </source>
</evidence>
<feature type="binding site" evidence="10">
    <location>
        <begin position="13"/>
        <end position="15"/>
    </location>
    <ligand>
        <name>substrate</name>
    </ligand>
</feature>
<feature type="domain" description="Carbohydrate kinase PfkB" evidence="12">
    <location>
        <begin position="5"/>
        <end position="295"/>
    </location>
</feature>
<feature type="binding site" evidence="10">
    <location>
        <position position="286"/>
    </location>
    <ligand>
        <name>K(+)</name>
        <dbReference type="ChEBI" id="CHEBI:29103"/>
    </ligand>
</feature>
<reference evidence="13" key="2">
    <citation type="journal article" date="2021" name="PeerJ">
        <title>Extensive microbial diversity within the chicken gut microbiome revealed by metagenomics and culture.</title>
        <authorList>
            <person name="Gilroy R."/>
            <person name="Ravi A."/>
            <person name="Getino M."/>
            <person name="Pursley I."/>
            <person name="Horton D.L."/>
            <person name="Alikhan N.F."/>
            <person name="Baker D."/>
            <person name="Gharbi K."/>
            <person name="Hall N."/>
            <person name="Watson M."/>
            <person name="Adriaenssens E.M."/>
            <person name="Foster-Nyarko E."/>
            <person name="Jarju S."/>
            <person name="Secka A."/>
            <person name="Antonio M."/>
            <person name="Oren A."/>
            <person name="Chaudhuri R.R."/>
            <person name="La Ragione R."/>
            <person name="Hildebrand F."/>
            <person name="Pallen M.J."/>
        </authorList>
    </citation>
    <scope>NUCLEOTIDE SEQUENCE</scope>
    <source>
        <strain evidence="13">B2-16538</strain>
    </source>
</reference>
<evidence type="ECO:0000313" key="13">
    <source>
        <dbReference type="EMBL" id="MBO8485213.1"/>
    </source>
</evidence>
<evidence type="ECO:0000256" key="3">
    <source>
        <dbReference type="ARBA" id="ARBA00022723"/>
    </source>
</evidence>
<dbReference type="InterPro" id="IPR002139">
    <property type="entry name" value="Ribo/fructo_kinase"/>
</dbReference>
<organism evidence="13 14">
    <name type="scientific">Candidatus Cryptobacteroides excrementavium</name>
    <dbReference type="NCBI Taxonomy" id="2840759"/>
    <lineage>
        <taxon>Bacteria</taxon>
        <taxon>Pseudomonadati</taxon>
        <taxon>Bacteroidota</taxon>
        <taxon>Bacteroidia</taxon>
        <taxon>Bacteroidales</taxon>
        <taxon>Candidatus Cryptobacteroides</taxon>
    </lineage>
</organism>
<dbReference type="FunFam" id="3.40.1190.20:FF:000012">
    <property type="entry name" value="Ribokinase"/>
    <property type="match status" value="1"/>
</dbReference>
<feature type="binding site" evidence="10">
    <location>
        <position position="247"/>
    </location>
    <ligand>
        <name>K(+)</name>
        <dbReference type="ChEBI" id="CHEBI:29103"/>
    </ligand>
</feature>
<feature type="binding site" evidence="10">
    <location>
        <position position="141"/>
    </location>
    <ligand>
        <name>substrate</name>
    </ligand>
</feature>
<name>A0A9D9J161_9BACT</name>
<dbReference type="AlphaFoldDB" id="A0A9D9J161"/>
<feature type="binding site" evidence="10">
    <location>
        <begin position="41"/>
        <end position="45"/>
    </location>
    <ligand>
        <name>substrate</name>
    </ligand>
</feature>
<feature type="binding site" evidence="10">
    <location>
        <position position="288"/>
    </location>
    <ligand>
        <name>K(+)</name>
        <dbReference type="ChEBI" id="CHEBI:29103"/>
    </ligand>
</feature>
<keyword evidence="5 10" id="KW-0418">Kinase</keyword>
<keyword evidence="2 10" id="KW-0808">Transferase</keyword>
<feature type="active site" description="Proton acceptor" evidence="10">
    <location>
        <position position="253"/>
    </location>
</feature>
<dbReference type="GO" id="GO:0005829">
    <property type="term" value="C:cytosol"/>
    <property type="evidence" value="ECO:0007669"/>
    <property type="project" value="TreeGrafter"/>
</dbReference>
<evidence type="ECO:0000256" key="10">
    <source>
        <dbReference type="HAMAP-Rule" id="MF_01987"/>
    </source>
</evidence>
<gene>
    <name evidence="10 13" type="primary">rbsK</name>
    <name evidence="13" type="ORF">IAB78_02170</name>
</gene>
<dbReference type="HAMAP" id="MF_01987">
    <property type="entry name" value="Ribokinase"/>
    <property type="match status" value="1"/>
</dbReference>
<dbReference type="PANTHER" id="PTHR10584">
    <property type="entry name" value="SUGAR KINASE"/>
    <property type="match status" value="1"/>
</dbReference>